<evidence type="ECO:0000313" key="2">
    <source>
        <dbReference type="EMBL" id="CAG8557241.1"/>
    </source>
</evidence>
<evidence type="ECO:0000313" key="3">
    <source>
        <dbReference type="Proteomes" id="UP000789405"/>
    </source>
</evidence>
<dbReference type="AlphaFoldDB" id="A0A9N9B8T5"/>
<sequence length="131" mass="15933">MGDSSSWNNETDWEDYTDKMSEVENESQKYDWKEELTHNQEHERYYQDLLYELALKSERVITWSTIHGYYKEPLSNSTFNSEVQPMDIDETYLIDMPQWGEVTEGLEVESNFYKDIKYNYDNIYLNPDQHW</sequence>
<accession>A0A9N9B8T5</accession>
<reference evidence="2" key="1">
    <citation type="submission" date="2021-06" db="EMBL/GenBank/DDBJ databases">
        <authorList>
            <person name="Kallberg Y."/>
            <person name="Tangrot J."/>
            <person name="Rosling A."/>
        </authorList>
    </citation>
    <scope>NUCLEOTIDE SEQUENCE</scope>
    <source>
        <strain evidence="2">MA453B</strain>
    </source>
</reference>
<feature type="region of interest" description="Disordered" evidence="1">
    <location>
        <begin position="1"/>
        <end position="28"/>
    </location>
</feature>
<dbReference type="Proteomes" id="UP000789405">
    <property type="component" value="Unassembled WGS sequence"/>
</dbReference>
<name>A0A9N9B8T5_9GLOM</name>
<keyword evidence="3" id="KW-1185">Reference proteome</keyword>
<feature type="compositionally biased region" description="Basic and acidic residues" evidence="1">
    <location>
        <begin position="16"/>
        <end position="28"/>
    </location>
</feature>
<organism evidence="2 3">
    <name type="scientific">Dentiscutata erythropus</name>
    <dbReference type="NCBI Taxonomy" id="1348616"/>
    <lineage>
        <taxon>Eukaryota</taxon>
        <taxon>Fungi</taxon>
        <taxon>Fungi incertae sedis</taxon>
        <taxon>Mucoromycota</taxon>
        <taxon>Glomeromycotina</taxon>
        <taxon>Glomeromycetes</taxon>
        <taxon>Diversisporales</taxon>
        <taxon>Gigasporaceae</taxon>
        <taxon>Dentiscutata</taxon>
    </lineage>
</organism>
<evidence type="ECO:0000256" key="1">
    <source>
        <dbReference type="SAM" id="MobiDB-lite"/>
    </source>
</evidence>
<proteinExistence type="predicted"/>
<gene>
    <name evidence="2" type="ORF">DERYTH_LOCUS5560</name>
</gene>
<dbReference type="EMBL" id="CAJVPY010002339">
    <property type="protein sequence ID" value="CAG8557241.1"/>
    <property type="molecule type" value="Genomic_DNA"/>
</dbReference>
<feature type="compositionally biased region" description="Polar residues" evidence="1">
    <location>
        <begin position="1"/>
        <end position="10"/>
    </location>
</feature>
<comment type="caution">
    <text evidence="2">The sequence shown here is derived from an EMBL/GenBank/DDBJ whole genome shotgun (WGS) entry which is preliminary data.</text>
</comment>
<protein>
    <submittedName>
        <fullName evidence="2">21656_t:CDS:1</fullName>
    </submittedName>
</protein>